<dbReference type="AlphaFoldDB" id="A0A4Z2F525"/>
<reference evidence="1 2" key="1">
    <citation type="submission" date="2019-03" db="EMBL/GenBank/DDBJ databases">
        <title>First draft genome of Liparis tanakae, snailfish: a comprehensive survey of snailfish specific genes.</title>
        <authorList>
            <person name="Kim W."/>
            <person name="Song I."/>
            <person name="Jeong J.-H."/>
            <person name="Kim D."/>
            <person name="Kim S."/>
            <person name="Ryu S."/>
            <person name="Song J.Y."/>
            <person name="Lee S.K."/>
        </authorList>
    </citation>
    <scope>NUCLEOTIDE SEQUENCE [LARGE SCALE GENOMIC DNA]</scope>
    <source>
        <tissue evidence="1">Muscle</tissue>
    </source>
</reference>
<organism evidence="1 2">
    <name type="scientific">Liparis tanakae</name>
    <name type="common">Tanaka's snailfish</name>
    <dbReference type="NCBI Taxonomy" id="230148"/>
    <lineage>
        <taxon>Eukaryota</taxon>
        <taxon>Metazoa</taxon>
        <taxon>Chordata</taxon>
        <taxon>Craniata</taxon>
        <taxon>Vertebrata</taxon>
        <taxon>Euteleostomi</taxon>
        <taxon>Actinopterygii</taxon>
        <taxon>Neopterygii</taxon>
        <taxon>Teleostei</taxon>
        <taxon>Neoteleostei</taxon>
        <taxon>Acanthomorphata</taxon>
        <taxon>Eupercaria</taxon>
        <taxon>Perciformes</taxon>
        <taxon>Cottioidei</taxon>
        <taxon>Cottales</taxon>
        <taxon>Liparidae</taxon>
        <taxon>Liparis</taxon>
    </lineage>
</organism>
<protein>
    <submittedName>
        <fullName evidence="1">Uncharacterized protein</fullName>
    </submittedName>
</protein>
<name>A0A4Z2F525_9TELE</name>
<evidence type="ECO:0000313" key="1">
    <source>
        <dbReference type="EMBL" id="TNN35844.1"/>
    </source>
</evidence>
<sequence>MDTPEPMFTSRYGKMSGWVVWKRNSESACLAYTKASWGMFLSTKLQPLMRQFPHAESRSSDSPEPQFPLDELFELVRPSARGFDDFGVVVDQVVPDEVQACFDVGIFKLDEVQPCGDLFLHGYFVELVTGSHFGHLVLDCRVVGELSERSPCARQTDKNPVSHRHNIEKQ</sequence>
<accession>A0A4Z2F525</accession>
<evidence type="ECO:0000313" key="2">
    <source>
        <dbReference type="Proteomes" id="UP000314294"/>
    </source>
</evidence>
<proteinExistence type="predicted"/>
<comment type="caution">
    <text evidence="1">The sequence shown here is derived from an EMBL/GenBank/DDBJ whole genome shotgun (WGS) entry which is preliminary data.</text>
</comment>
<dbReference type="EMBL" id="SRLO01001699">
    <property type="protein sequence ID" value="TNN35844.1"/>
    <property type="molecule type" value="Genomic_DNA"/>
</dbReference>
<dbReference type="Proteomes" id="UP000314294">
    <property type="component" value="Unassembled WGS sequence"/>
</dbReference>
<gene>
    <name evidence="1" type="ORF">EYF80_053992</name>
</gene>
<keyword evidence="2" id="KW-1185">Reference proteome</keyword>